<feature type="active site" description="Proton acceptor" evidence="11">
    <location>
        <position position="357"/>
    </location>
</feature>
<evidence type="ECO:0000256" key="5">
    <source>
        <dbReference type="ARBA" id="ARBA00016181"/>
    </source>
</evidence>
<feature type="domain" description="Thiolase C-terminal" evidence="14">
    <location>
        <begin position="277"/>
        <end position="400"/>
    </location>
</feature>
<dbReference type="EC" id="2.3.1.174" evidence="4"/>
<feature type="active site" description="Acyl-thioester intermediate" evidence="11">
    <location>
        <position position="90"/>
    </location>
</feature>
<keyword evidence="8 12" id="KW-0012">Acyltransferase</keyword>
<comment type="catalytic activity">
    <reaction evidence="10">
        <text>succinyl-CoA + acetyl-CoA = 3-oxoadipyl-CoA + CoA</text>
        <dbReference type="Rhea" id="RHEA:19481"/>
        <dbReference type="ChEBI" id="CHEBI:57287"/>
        <dbReference type="ChEBI" id="CHEBI:57288"/>
        <dbReference type="ChEBI" id="CHEBI:57292"/>
        <dbReference type="ChEBI" id="CHEBI:57348"/>
        <dbReference type="EC" id="2.3.1.174"/>
    </reaction>
</comment>
<dbReference type="GO" id="GO:0019619">
    <property type="term" value="P:3,4-dihydroxybenzoate catabolic process"/>
    <property type="evidence" value="ECO:0007669"/>
    <property type="project" value="InterPro"/>
</dbReference>
<keyword evidence="7" id="KW-0058">Aromatic hydrocarbons catabolism</keyword>
<organism evidence="15 16">
    <name type="scientific">Azotobacter beijerinckii</name>
    <dbReference type="NCBI Taxonomy" id="170623"/>
    <lineage>
        <taxon>Bacteria</taxon>
        <taxon>Pseudomonadati</taxon>
        <taxon>Pseudomonadota</taxon>
        <taxon>Gammaproteobacteria</taxon>
        <taxon>Pseudomonadales</taxon>
        <taxon>Pseudomonadaceae</taxon>
        <taxon>Azotobacter</taxon>
    </lineage>
</organism>
<evidence type="ECO:0000313" key="16">
    <source>
        <dbReference type="Proteomes" id="UP000199005"/>
    </source>
</evidence>
<dbReference type="STRING" id="170623.SAMN04244579_04661"/>
<sequence length="401" mass="43011">MTDAFICDYVRTPIGKYAGALSSVRADDLAAIPLQALKSRNNTVDWQYLDDVILGCANQAGEDNRNVARMSLLLAGFDVSTPGTTINRLCASGMDALGMAARYLKSGEADLLLAGGVESMSRAPLVMPKADVAFSRQAELYDTTLGWRFINARLQALYGTDSMPETAENVAEQFGIGREEQDLFALRSQEKYALAAKSGVFDREIVPVTLSLPRKELRRIEFDEHPRETTLETLQRLATPFRKVNGSVTAGNASGVNDGAAALLLASQTGLTQHGLKPRVRIVACACAGIEPRIMGIGPVPAVHKVLKLAGMTLEQMDVLEINEAFASQALAVMKELRLDSDDPRINPNGGAIALGHPLGMSGARLIGTAMNQLDLSNGRYALCTMCIGVGQGIAMIIERC</sequence>
<evidence type="ECO:0000256" key="6">
    <source>
        <dbReference type="ARBA" id="ARBA00022679"/>
    </source>
</evidence>
<dbReference type="RefSeq" id="WP_090903160.1">
    <property type="nucleotide sequence ID" value="NZ_FNYO01000142.1"/>
</dbReference>
<evidence type="ECO:0000313" key="15">
    <source>
        <dbReference type="EMBL" id="SEJ51664.1"/>
    </source>
</evidence>
<gene>
    <name evidence="15" type="ORF">SAMN04244579_04661</name>
</gene>
<evidence type="ECO:0000256" key="3">
    <source>
        <dbReference type="ARBA" id="ARBA00010982"/>
    </source>
</evidence>
<dbReference type="PROSITE" id="PS00099">
    <property type="entry name" value="THIOLASE_3"/>
    <property type="match status" value="1"/>
</dbReference>
<dbReference type="NCBIfam" id="TIGR02430">
    <property type="entry name" value="pcaF"/>
    <property type="match status" value="1"/>
</dbReference>
<dbReference type="AlphaFoldDB" id="A0A1H6ZHQ7"/>
<evidence type="ECO:0000256" key="10">
    <source>
        <dbReference type="ARBA" id="ARBA00048527"/>
    </source>
</evidence>
<dbReference type="Proteomes" id="UP000199005">
    <property type="component" value="Unassembled WGS sequence"/>
</dbReference>
<accession>A0A1H6ZHQ7</accession>
<dbReference type="InterPro" id="IPR020617">
    <property type="entry name" value="Thiolase_C"/>
</dbReference>
<reference evidence="15 16" key="1">
    <citation type="submission" date="2016-10" db="EMBL/GenBank/DDBJ databases">
        <authorList>
            <person name="de Groot N.N."/>
        </authorList>
    </citation>
    <scope>NUCLEOTIDE SEQUENCE [LARGE SCALE GENOMIC DNA]</scope>
    <source>
        <strain evidence="15 16">DSM 1041</strain>
    </source>
</reference>
<evidence type="ECO:0000256" key="8">
    <source>
        <dbReference type="ARBA" id="ARBA00023315"/>
    </source>
</evidence>
<dbReference type="InterPro" id="IPR020616">
    <property type="entry name" value="Thiolase_N"/>
</dbReference>
<evidence type="ECO:0000256" key="12">
    <source>
        <dbReference type="RuleBase" id="RU003557"/>
    </source>
</evidence>
<dbReference type="GO" id="GO:0033812">
    <property type="term" value="F:3-oxoadipyl-CoA thiolase activity"/>
    <property type="evidence" value="ECO:0007669"/>
    <property type="project" value="UniProtKB-EC"/>
</dbReference>
<comment type="function">
    <text evidence="1">Catalyzes thiolytic cleavage of beta-ketoadipyl-CoA to succinyl-CoA and acetyl-CoA.</text>
</comment>
<evidence type="ECO:0000259" key="13">
    <source>
        <dbReference type="Pfam" id="PF00108"/>
    </source>
</evidence>
<dbReference type="InterPro" id="IPR020613">
    <property type="entry name" value="Thiolase_CS"/>
</dbReference>
<dbReference type="EMBL" id="FNYO01000142">
    <property type="protein sequence ID" value="SEJ51664.1"/>
    <property type="molecule type" value="Genomic_DNA"/>
</dbReference>
<dbReference type="Pfam" id="PF00108">
    <property type="entry name" value="Thiolase_N"/>
    <property type="match status" value="1"/>
</dbReference>
<dbReference type="InterPro" id="IPR002155">
    <property type="entry name" value="Thiolase"/>
</dbReference>
<dbReference type="PROSITE" id="PS00737">
    <property type="entry name" value="THIOLASE_2"/>
    <property type="match status" value="1"/>
</dbReference>
<feature type="active site" description="Proton acceptor" evidence="11">
    <location>
        <position position="387"/>
    </location>
</feature>
<keyword evidence="6 12" id="KW-0808">Transferase</keyword>
<name>A0A1H6ZHQ7_9GAMM</name>
<evidence type="ECO:0000256" key="11">
    <source>
        <dbReference type="PIRSR" id="PIRSR000429-1"/>
    </source>
</evidence>
<dbReference type="PANTHER" id="PTHR18919:SF107">
    <property type="entry name" value="ACETYL-COA ACETYLTRANSFERASE, CYTOSOLIC"/>
    <property type="match status" value="1"/>
</dbReference>
<dbReference type="NCBIfam" id="NF006551">
    <property type="entry name" value="PRK09050.1"/>
    <property type="match status" value="1"/>
</dbReference>
<evidence type="ECO:0000256" key="2">
    <source>
        <dbReference type="ARBA" id="ARBA00005071"/>
    </source>
</evidence>
<evidence type="ECO:0000256" key="7">
    <source>
        <dbReference type="ARBA" id="ARBA00022797"/>
    </source>
</evidence>
<dbReference type="CDD" id="cd00751">
    <property type="entry name" value="thiolase"/>
    <property type="match status" value="1"/>
</dbReference>
<evidence type="ECO:0000259" key="14">
    <source>
        <dbReference type="Pfam" id="PF02803"/>
    </source>
</evidence>
<dbReference type="NCBIfam" id="TIGR01930">
    <property type="entry name" value="AcCoA-C-Actrans"/>
    <property type="match status" value="1"/>
</dbReference>
<dbReference type="InterPro" id="IPR016039">
    <property type="entry name" value="Thiolase-like"/>
</dbReference>
<evidence type="ECO:0000256" key="4">
    <source>
        <dbReference type="ARBA" id="ARBA00012233"/>
    </source>
</evidence>
<dbReference type="InterPro" id="IPR020610">
    <property type="entry name" value="Thiolase_AS"/>
</dbReference>
<comment type="similarity">
    <text evidence="3 12">Belongs to the thiolase-like superfamily. Thiolase family.</text>
</comment>
<dbReference type="InterPro" id="IPR012793">
    <property type="entry name" value="PcaF"/>
</dbReference>
<evidence type="ECO:0000256" key="9">
    <source>
        <dbReference type="ARBA" id="ARBA00041222"/>
    </source>
</evidence>
<comment type="pathway">
    <text evidence="2">Aromatic compound metabolism; beta-ketoadipate pathway; acetyl-CoA and succinyl-CoA from 3-oxoadipate: step 2/2.</text>
</comment>
<dbReference type="FunFam" id="3.40.47.10:FF:000010">
    <property type="entry name" value="Acetyl-CoA acetyltransferase (Thiolase)"/>
    <property type="match status" value="1"/>
</dbReference>
<protein>
    <recommendedName>
        <fullName evidence="5">Beta-ketoadipyl-CoA thiolase</fullName>
        <ecNumber evidence="4">2.3.1.174</ecNumber>
    </recommendedName>
    <alternativeName>
        <fullName evidence="9">3-oxoadipyl-CoA thiolase</fullName>
    </alternativeName>
</protein>
<dbReference type="InterPro" id="IPR020615">
    <property type="entry name" value="Thiolase_acyl_enz_int_AS"/>
</dbReference>
<dbReference type="PIRSF" id="PIRSF000429">
    <property type="entry name" value="Ac-CoA_Ac_transf"/>
    <property type="match status" value="1"/>
</dbReference>
<dbReference type="PANTHER" id="PTHR18919">
    <property type="entry name" value="ACETYL-COA C-ACYLTRANSFERASE"/>
    <property type="match status" value="1"/>
</dbReference>
<dbReference type="Gene3D" id="3.40.47.10">
    <property type="match status" value="1"/>
</dbReference>
<dbReference type="PROSITE" id="PS00098">
    <property type="entry name" value="THIOLASE_1"/>
    <property type="match status" value="1"/>
</dbReference>
<proteinExistence type="inferred from homology"/>
<feature type="domain" description="Thiolase N-terminal" evidence="13">
    <location>
        <begin position="5"/>
        <end position="268"/>
    </location>
</feature>
<evidence type="ECO:0000256" key="1">
    <source>
        <dbReference type="ARBA" id="ARBA00003720"/>
    </source>
</evidence>
<dbReference type="SUPFAM" id="SSF53901">
    <property type="entry name" value="Thiolase-like"/>
    <property type="match status" value="2"/>
</dbReference>
<dbReference type="Pfam" id="PF02803">
    <property type="entry name" value="Thiolase_C"/>
    <property type="match status" value="1"/>
</dbReference>